<dbReference type="RefSeq" id="WP_183530351.1">
    <property type="nucleotide sequence ID" value="NZ_JACIJM010000009.1"/>
</dbReference>
<evidence type="ECO:0000313" key="2">
    <source>
        <dbReference type="Proteomes" id="UP000535415"/>
    </source>
</evidence>
<sequence>MLFRQTFILTVFAGLVGCATIPEIGGEQAIAARAAPYPDLIALETLVNTDLSEQPRITTASIIGTENRVNRLRANAAALRGPVVDGATRARMQGAISRAALR</sequence>
<organism evidence="1 2">
    <name type="scientific">Yoonia ponticola</name>
    <dbReference type="NCBI Taxonomy" id="1524255"/>
    <lineage>
        <taxon>Bacteria</taxon>
        <taxon>Pseudomonadati</taxon>
        <taxon>Pseudomonadota</taxon>
        <taxon>Alphaproteobacteria</taxon>
        <taxon>Rhodobacterales</taxon>
        <taxon>Paracoccaceae</taxon>
        <taxon>Yoonia</taxon>
    </lineage>
</organism>
<dbReference type="AlphaFoldDB" id="A0A7W9F0T3"/>
<reference evidence="1 2" key="1">
    <citation type="submission" date="2020-08" db="EMBL/GenBank/DDBJ databases">
        <title>Genomic Encyclopedia of Type Strains, Phase IV (KMG-IV): sequencing the most valuable type-strain genomes for metagenomic binning, comparative biology and taxonomic classification.</title>
        <authorList>
            <person name="Goeker M."/>
        </authorList>
    </citation>
    <scope>NUCLEOTIDE SEQUENCE [LARGE SCALE GENOMIC DNA]</scope>
    <source>
        <strain evidence="1 2">DSM 101064</strain>
    </source>
</reference>
<dbReference type="PROSITE" id="PS51257">
    <property type="entry name" value="PROKAR_LIPOPROTEIN"/>
    <property type="match status" value="1"/>
</dbReference>
<accession>A0A7W9F0T3</accession>
<name>A0A7W9F0T3_9RHOB</name>
<dbReference type="Proteomes" id="UP000535415">
    <property type="component" value="Unassembled WGS sequence"/>
</dbReference>
<protein>
    <submittedName>
        <fullName evidence="1">Uncharacterized protein</fullName>
    </submittedName>
</protein>
<keyword evidence="2" id="KW-1185">Reference proteome</keyword>
<dbReference type="EMBL" id="JACIJM010000009">
    <property type="protein sequence ID" value="MBB5723281.1"/>
    <property type="molecule type" value="Genomic_DNA"/>
</dbReference>
<proteinExistence type="predicted"/>
<comment type="caution">
    <text evidence="1">The sequence shown here is derived from an EMBL/GenBank/DDBJ whole genome shotgun (WGS) entry which is preliminary data.</text>
</comment>
<gene>
    <name evidence="1" type="ORF">FHS72_002921</name>
</gene>
<evidence type="ECO:0000313" key="1">
    <source>
        <dbReference type="EMBL" id="MBB5723281.1"/>
    </source>
</evidence>